<dbReference type="GO" id="GO:0009166">
    <property type="term" value="P:nucleotide catabolic process"/>
    <property type="evidence" value="ECO:0007669"/>
    <property type="project" value="InterPro"/>
</dbReference>
<protein>
    <submittedName>
        <fullName evidence="8">Bifunctional metallophosphatase/5'-nucleotidase</fullName>
    </submittedName>
</protein>
<evidence type="ECO:0000259" key="6">
    <source>
        <dbReference type="Pfam" id="PF00149"/>
    </source>
</evidence>
<dbReference type="Gene3D" id="3.90.780.10">
    <property type="entry name" value="5'-Nucleotidase, C-terminal domain"/>
    <property type="match status" value="1"/>
</dbReference>
<evidence type="ECO:0000256" key="4">
    <source>
        <dbReference type="ARBA" id="ARBA00022729"/>
    </source>
</evidence>
<dbReference type="CDD" id="cd07412">
    <property type="entry name" value="MPP_YhcR_N"/>
    <property type="match status" value="1"/>
</dbReference>
<dbReference type="InterPro" id="IPR004843">
    <property type="entry name" value="Calcineurin-like_PHP"/>
</dbReference>
<name>A0A931BPL7_9HYPH</name>
<dbReference type="GO" id="GO:0005576">
    <property type="term" value="C:extracellular region"/>
    <property type="evidence" value="ECO:0007669"/>
    <property type="project" value="UniProtKB-SubCell"/>
</dbReference>
<dbReference type="Pfam" id="PF00149">
    <property type="entry name" value="Metallophos"/>
    <property type="match status" value="1"/>
</dbReference>
<evidence type="ECO:0000256" key="3">
    <source>
        <dbReference type="ARBA" id="ARBA00022525"/>
    </source>
</evidence>
<keyword evidence="9" id="KW-1185">Reference proteome</keyword>
<sequence>MLAMTAQLALFGVAGAAHAQDAAGPIDVRILAINDFHGNLLPAGGIKIRDPKDPSKQITVPAGGSEAMATLVKQLKSGNKNSIFVAAGDLIGASPLLSALFHDEPTVESLSLMGLEASAVGNHEFDEGKDELLRMQNGGCHPKDGCAGPRPFGGAKYKYLAASTFDTATGKTVLPPYYVKEFEGVPVAFIGLTLKDTPGIVMPSGVAGLKFQDEAETVNALVPQIRAQGIETIVVLIHEGGFPTGDYNECPGISGPIVGIVKKLDKAVDLVISGHTHKAYNCQIDGRLVTSGDKFGSVVTNIDLKIDRKTRDLVQAKADNVIVDTAVYAKDPEQTKLIEEYQKVAAPLANRVVGRMSAALTKDESPSGETTLGNLIADSQLAATATERDGQALIAFMNPGGVRTDLPMKDEGKVTYAGLFAVQPFANSLVTVDLTGAQIKTMLEQQWINQPKPRILHVSKGFTYSWDNARPVGDRVLADSVKLNGKPLSMEASYRVTINNFLADGGDGFSVLKEGKNPLYGLFDIDAFAAYFAGNSPIEPVKLDRITRLN</sequence>
<comment type="similarity">
    <text evidence="2 5">Belongs to the 5'-nucleotidase family.</text>
</comment>
<feature type="domain" description="5'-Nucleotidase C-terminal" evidence="7">
    <location>
        <begin position="352"/>
        <end position="514"/>
    </location>
</feature>
<proteinExistence type="inferred from homology"/>
<dbReference type="PRINTS" id="PR01607">
    <property type="entry name" value="APYRASEFAMLY"/>
</dbReference>
<dbReference type="PANTHER" id="PTHR11575">
    <property type="entry name" value="5'-NUCLEOTIDASE-RELATED"/>
    <property type="match status" value="1"/>
</dbReference>
<dbReference type="InterPro" id="IPR006146">
    <property type="entry name" value="5'-Nucleotdase_CS"/>
</dbReference>
<dbReference type="FunFam" id="3.90.780.10:FF:000004">
    <property type="entry name" value="UDP-sugar hydrolase, putative"/>
    <property type="match status" value="1"/>
</dbReference>
<dbReference type="GO" id="GO:0000166">
    <property type="term" value="F:nucleotide binding"/>
    <property type="evidence" value="ECO:0007669"/>
    <property type="project" value="UniProtKB-KW"/>
</dbReference>
<keyword evidence="4 5" id="KW-0732">Signal</keyword>
<dbReference type="GO" id="GO:0008768">
    <property type="term" value="F:UDP-sugar diphosphatase activity"/>
    <property type="evidence" value="ECO:0007669"/>
    <property type="project" value="TreeGrafter"/>
</dbReference>
<evidence type="ECO:0000313" key="9">
    <source>
        <dbReference type="Proteomes" id="UP000599312"/>
    </source>
</evidence>
<keyword evidence="5" id="KW-0547">Nucleotide-binding</keyword>
<dbReference type="Gene3D" id="3.60.21.10">
    <property type="match status" value="1"/>
</dbReference>
<dbReference type="InterPro" id="IPR006179">
    <property type="entry name" value="5_nucleotidase/apyrase"/>
</dbReference>
<feature type="chain" id="PRO_5038170051" evidence="5">
    <location>
        <begin position="20"/>
        <end position="550"/>
    </location>
</feature>
<dbReference type="InterPro" id="IPR036907">
    <property type="entry name" value="5'-Nucleotdase_C_sf"/>
</dbReference>
<dbReference type="InterPro" id="IPR008334">
    <property type="entry name" value="5'-Nucleotdase_C"/>
</dbReference>
<dbReference type="PANTHER" id="PTHR11575:SF24">
    <property type="entry name" value="5'-NUCLEOTIDASE"/>
    <property type="match status" value="1"/>
</dbReference>
<keyword evidence="3" id="KW-0964">Secreted</keyword>
<keyword evidence="5" id="KW-0378">Hydrolase</keyword>
<dbReference type="GO" id="GO:0030288">
    <property type="term" value="C:outer membrane-bounded periplasmic space"/>
    <property type="evidence" value="ECO:0007669"/>
    <property type="project" value="TreeGrafter"/>
</dbReference>
<dbReference type="AlphaFoldDB" id="A0A931BPL7"/>
<dbReference type="SUPFAM" id="SSF56300">
    <property type="entry name" value="Metallo-dependent phosphatases"/>
    <property type="match status" value="1"/>
</dbReference>
<comment type="subcellular location">
    <subcellularLocation>
        <location evidence="1">Secreted</location>
    </subcellularLocation>
</comment>
<comment type="caution">
    <text evidence="8">The sequence shown here is derived from an EMBL/GenBank/DDBJ whole genome shotgun (WGS) entry which is preliminary data.</text>
</comment>
<dbReference type="InterPro" id="IPR041831">
    <property type="entry name" value="YhcR_MPP"/>
</dbReference>
<dbReference type="InterPro" id="IPR029052">
    <property type="entry name" value="Metallo-depent_PP-like"/>
</dbReference>
<reference evidence="8" key="1">
    <citation type="submission" date="2020-11" db="EMBL/GenBank/DDBJ databases">
        <authorList>
            <person name="Kim M.K."/>
        </authorList>
    </citation>
    <scope>NUCLEOTIDE SEQUENCE</scope>
    <source>
        <strain evidence="8">BT350</strain>
    </source>
</reference>
<evidence type="ECO:0000256" key="1">
    <source>
        <dbReference type="ARBA" id="ARBA00004613"/>
    </source>
</evidence>
<feature type="domain" description="Calcineurin-like phosphoesterase" evidence="6">
    <location>
        <begin position="29"/>
        <end position="278"/>
    </location>
</feature>
<organism evidence="8 9">
    <name type="scientific">Microvirga alba</name>
    <dbReference type="NCBI Taxonomy" id="2791025"/>
    <lineage>
        <taxon>Bacteria</taxon>
        <taxon>Pseudomonadati</taxon>
        <taxon>Pseudomonadota</taxon>
        <taxon>Alphaproteobacteria</taxon>
        <taxon>Hyphomicrobiales</taxon>
        <taxon>Methylobacteriaceae</taxon>
        <taxon>Microvirga</taxon>
    </lineage>
</organism>
<evidence type="ECO:0000313" key="8">
    <source>
        <dbReference type="EMBL" id="MBF9232409.1"/>
    </source>
</evidence>
<dbReference type="EMBL" id="JADQDO010000001">
    <property type="protein sequence ID" value="MBF9232409.1"/>
    <property type="molecule type" value="Genomic_DNA"/>
</dbReference>
<dbReference type="Pfam" id="PF02872">
    <property type="entry name" value="5_nucleotid_C"/>
    <property type="match status" value="1"/>
</dbReference>
<dbReference type="GO" id="GO:0008253">
    <property type="term" value="F:5'-nucleotidase activity"/>
    <property type="evidence" value="ECO:0007669"/>
    <property type="project" value="TreeGrafter"/>
</dbReference>
<accession>A0A931BPL7</accession>
<dbReference type="PROSITE" id="PS00785">
    <property type="entry name" value="5_NUCLEOTIDASE_1"/>
    <property type="match status" value="1"/>
</dbReference>
<evidence type="ECO:0000259" key="7">
    <source>
        <dbReference type="Pfam" id="PF02872"/>
    </source>
</evidence>
<dbReference type="GO" id="GO:0046872">
    <property type="term" value="F:metal ion binding"/>
    <property type="evidence" value="ECO:0007669"/>
    <property type="project" value="InterPro"/>
</dbReference>
<evidence type="ECO:0000256" key="2">
    <source>
        <dbReference type="ARBA" id="ARBA00006654"/>
    </source>
</evidence>
<gene>
    <name evidence="8" type="ORF">I2H38_03340</name>
</gene>
<dbReference type="Proteomes" id="UP000599312">
    <property type="component" value="Unassembled WGS sequence"/>
</dbReference>
<feature type="signal peptide" evidence="5">
    <location>
        <begin position="1"/>
        <end position="19"/>
    </location>
</feature>
<evidence type="ECO:0000256" key="5">
    <source>
        <dbReference type="RuleBase" id="RU362119"/>
    </source>
</evidence>
<dbReference type="SUPFAM" id="SSF55816">
    <property type="entry name" value="5'-nucleotidase (syn. UDP-sugar hydrolase), C-terminal domain"/>
    <property type="match status" value="1"/>
</dbReference>